<reference evidence="3 4" key="1">
    <citation type="submission" date="2024-02" db="EMBL/GenBank/DDBJ databases">
        <title>A Gaetbulibacter species isolated from tidal flats and genomic insights of their niches.</title>
        <authorList>
            <person name="Ye Y."/>
        </authorList>
    </citation>
    <scope>NUCLEOTIDE SEQUENCE [LARGE SCALE GENOMIC DNA]</scope>
    <source>
        <strain evidence="3 4">KYW382</strain>
    </source>
</reference>
<comment type="similarity">
    <text evidence="1 2">Belongs to the fructosamine kinase family.</text>
</comment>
<dbReference type="SUPFAM" id="SSF56112">
    <property type="entry name" value="Protein kinase-like (PK-like)"/>
    <property type="match status" value="1"/>
</dbReference>
<name>A0ABW7MXG3_9FLAO</name>
<dbReference type="Gene3D" id="3.90.1200.10">
    <property type="match status" value="1"/>
</dbReference>
<protein>
    <submittedName>
        <fullName evidence="3">Fructosamine kinase family protein</fullName>
    </submittedName>
</protein>
<accession>A0ABW7MXG3</accession>
<dbReference type="PANTHER" id="PTHR12149:SF8">
    <property type="entry name" value="PROTEIN-RIBULOSAMINE 3-KINASE"/>
    <property type="match status" value="1"/>
</dbReference>
<dbReference type="RefSeq" id="WP_344740551.1">
    <property type="nucleotide sequence ID" value="NZ_BAABAY010000001.1"/>
</dbReference>
<dbReference type="Proteomes" id="UP001610100">
    <property type="component" value="Unassembled WGS sequence"/>
</dbReference>
<sequence length="286" mass="32319">MTEKFKAYLSDLLNETIVHVASVHGGDISDAYKLETSREVYFLKCHSGQEAIKMFEAEAKGLKLIGETKSIRTPEVLGLDTFDNTSFLILEFIPSKSPDQKDHEALGTQLAHLHLNTTTMFGLDHDNKIGKLPQSNTQHKSWPGFYARERLLPQLHLAKEKGLLKDSDCPDPERIESVLNEIFKNVKPSLVHGDLWSGNYLISETGTPYLIDPAVYYSDGLVDIAMSKLFGGFGSGFYNAYHEMIPKPETYSERIDLYQLYYLLVHLNLFGAAYRSGVRGILSRYF</sequence>
<dbReference type="InterPro" id="IPR016477">
    <property type="entry name" value="Fructo-/Ketosamine-3-kinase"/>
</dbReference>
<evidence type="ECO:0000256" key="1">
    <source>
        <dbReference type="ARBA" id="ARBA00009460"/>
    </source>
</evidence>
<dbReference type="PIRSF" id="PIRSF006221">
    <property type="entry name" value="Ketosamine-3-kinase"/>
    <property type="match status" value="1"/>
</dbReference>
<keyword evidence="4" id="KW-1185">Reference proteome</keyword>
<evidence type="ECO:0000313" key="3">
    <source>
        <dbReference type="EMBL" id="MFH6771496.1"/>
    </source>
</evidence>
<organism evidence="3 4">
    <name type="scientific">Gaetbulibacter aestuarii</name>
    <dbReference type="NCBI Taxonomy" id="1502358"/>
    <lineage>
        <taxon>Bacteria</taxon>
        <taxon>Pseudomonadati</taxon>
        <taxon>Bacteroidota</taxon>
        <taxon>Flavobacteriia</taxon>
        <taxon>Flavobacteriales</taxon>
        <taxon>Flavobacteriaceae</taxon>
        <taxon>Gaetbulibacter</taxon>
    </lineage>
</organism>
<evidence type="ECO:0000256" key="2">
    <source>
        <dbReference type="PIRNR" id="PIRNR006221"/>
    </source>
</evidence>
<keyword evidence="2 3" id="KW-0418">Kinase</keyword>
<dbReference type="Gene3D" id="3.30.200.20">
    <property type="entry name" value="Phosphorylase Kinase, domain 1"/>
    <property type="match status" value="1"/>
</dbReference>
<dbReference type="GO" id="GO:0016301">
    <property type="term" value="F:kinase activity"/>
    <property type="evidence" value="ECO:0007669"/>
    <property type="project" value="UniProtKB-KW"/>
</dbReference>
<comment type="caution">
    <text evidence="3">The sequence shown here is derived from an EMBL/GenBank/DDBJ whole genome shotgun (WGS) entry which is preliminary data.</text>
</comment>
<evidence type="ECO:0000313" key="4">
    <source>
        <dbReference type="Proteomes" id="UP001610100"/>
    </source>
</evidence>
<gene>
    <name evidence="3" type="ORF">V8G58_06065</name>
</gene>
<dbReference type="InterPro" id="IPR011009">
    <property type="entry name" value="Kinase-like_dom_sf"/>
</dbReference>
<dbReference type="Pfam" id="PF03881">
    <property type="entry name" value="Fructosamin_kin"/>
    <property type="match status" value="1"/>
</dbReference>
<dbReference type="PANTHER" id="PTHR12149">
    <property type="entry name" value="FRUCTOSAMINE 3 KINASE-RELATED PROTEIN"/>
    <property type="match status" value="1"/>
</dbReference>
<dbReference type="EMBL" id="JBAWKB010000001">
    <property type="protein sequence ID" value="MFH6771496.1"/>
    <property type="molecule type" value="Genomic_DNA"/>
</dbReference>
<proteinExistence type="inferred from homology"/>
<keyword evidence="2" id="KW-0808">Transferase</keyword>